<name>A0ABS4FYA1_9BACL</name>
<organism evidence="2 3">
    <name type="scientific">Paenibacillus turicensis</name>
    <dbReference type="NCBI Taxonomy" id="160487"/>
    <lineage>
        <taxon>Bacteria</taxon>
        <taxon>Bacillati</taxon>
        <taxon>Bacillota</taxon>
        <taxon>Bacilli</taxon>
        <taxon>Bacillales</taxon>
        <taxon>Paenibacillaceae</taxon>
        <taxon>Paenibacillus</taxon>
    </lineage>
</organism>
<sequence length="272" mass="31012">MNSIRHQLRVMRSVAGVTYKEWAAYRTHSMVSIVVGPVFFIVQYFIWTAVYGDHSTLGGLELNQMIRYFGVTTLISYLTMDFADWNLSMLIRTGKFLTFHLRPVHHRSFALFQKLGHRSLGFLFEFIPCLLIFIFIFRIDMTPASYLWALLSITIAFLMNFYVNYTIGLLSFWLVQSDGIRGAFMLLSSVFSGALLPLSLFPVWLQSIQFFLPFQYIAYIPAMVFTGQYSLGGIHLTMGQAVGLQAIAVVITFIANELVRRIAMKQFTAVGA</sequence>
<comment type="caution">
    <text evidence="2">The sequence shown here is derived from an EMBL/GenBank/DDBJ whole genome shotgun (WGS) entry which is preliminary data.</text>
</comment>
<gene>
    <name evidence="2" type="ORF">J2Z32_004236</name>
</gene>
<keyword evidence="3" id="KW-1185">Reference proteome</keyword>
<dbReference type="PANTHER" id="PTHR36832:SF1">
    <property type="entry name" value="SLR1174 PROTEIN"/>
    <property type="match status" value="1"/>
</dbReference>
<dbReference type="Proteomes" id="UP001519272">
    <property type="component" value="Unassembled WGS sequence"/>
</dbReference>
<dbReference type="Pfam" id="PF06182">
    <property type="entry name" value="ABC2_membrane_6"/>
    <property type="match status" value="1"/>
</dbReference>
<feature type="transmembrane region" description="Helical" evidence="1">
    <location>
        <begin position="29"/>
        <end position="46"/>
    </location>
</feature>
<dbReference type="InterPro" id="IPR010390">
    <property type="entry name" value="ABC-2_transporter-like"/>
</dbReference>
<feature type="transmembrane region" description="Helical" evidence="1">
    <location>
        <begin position="145"/>
        <end position="175"/>
    </location>
</feature>
<keyword evidence="1" id="KW-0472">Membrane</keyword>
<keyword evidence="1" id="KW-0812">Transmembrane</keyword>
<protein>
    <submittedName>
        <fullName evidence="2">ABC-2 type transport system permease protein</fullName>
    </submittedName>
</protein>
<evidence type="ECO:0000256" key="1">
    <source>
        <dbReference type="SAM" id="Phobius"/>
    </source>
</evidence>
<keyword evidence="1" id="KW-1133">Transmembrane helix</keyword>
<evidence type="ECO:0000313" key="2">
    <source>
        <dbReference type="EMBL" id="MBP1907561.1"/>
    </source>
</evidence>
<proteinExistence type="predicted"/>
<dbReference type="EMBL" id="JAGGKG010000028">
    <property type="protein sequence ID" value="MBP1907561.1"/>
    <property type="molecule type" value="Genomic_DNA"/>
</dbReference>
<evidence type="ECO:0000313" key="3">
    <source>
        <dbReference type="Proteomes" id="UP001519272"/>
    </source>
</evidence>
<dbReference type="PANTHER" id="PTHR36832">
    <property type="entry name" value="SLR1174 PROTEIN-RELATED"/>
    <property type="match status" value="1"/>
</dbReference>
<reference evidence="2 3" key="1">
    <citation type="submission" date="2021-03" db="EMBL/GenBank/DDBJ databases">
        <title>Genomic Encyclopedia of Type Strains, Phase IV (KMG-IV): sequencing the most valuable type-strain genomes for metagenomic binning, comparative biology and taxonomic classification.</title>
        <authorList>
            <person name="Goeker M."/>
        </authorList>
    </citation>
    <scope>NUCLEOTIDE SEQUENCE [LARGE SCALE GENOMIC DNA]</scope>
    <source>
        <strain evidence="2 3">DSM 14349</strain>
    </source>
</reference>
<feature type="transmembrane region" description="Helical" evidence="1">
    <location>
        <begin position="233"/>
        <end position="255"/>
    </location>
</feature>
<accession>A0ABS4FYA1</accession>
<feature type="transmembrane region" description="Helical" evidence="1">
    <location>
        <begin position="120"/>
        <end position="139"/>
    </location>
</feature>
<feature type="transmembrane region" description="Helical" evidence="1">
    <location>
        <begin position="182"/>
        <end position="205"/>
    </location>
</feature>